<evidence type="ECO:0000313" key="7">
    <source>
        <dbReference type="EMBL" id="RVU13241.1"/>
    </source>
</evidence>
<feature type="domain" description="Aldehyde dehydrogenase" evidence="6">
    <location>
        <begin position="33"/>
        <end position="489"/>
    </location>
</feature>
<keyword evidence="3" id="KW-0558">Oxidation</keyword>
<dbReference type="EMBL" id="SACP01000044">
    <property type="protein sequence ID" value="RVU13241.1"/>
    <property type="molecule type" value="Genomic_DNA"/>
</dbReference>
<organism evidence="7 8">
    <name type="scientific">Methylobacterium oryzihabitans</name>
    <dbReference type="NCBI Taxonomy" id="2499852"/>
    <lineage>
        <taxon>Bacteria</taxon>
        <taxon>Pseudomonadati</taxon>
        <taxon>Pseudomonadota</taxon>
        <taxon>Alphaproteobacteria</taxon>
        <taxon>Hyphomicrobiales</taxon>
        <taxon>Methylobacteriaceae</taxon>
        <taxon>Methylobacterium</taxon>
    </lineage>
</organism>
<dbReference type="PROSITE" id="PS00687">
    <property type="entry name" value="ALDEHYDE_DEHYDR_GLU"/>
    <property type="match status" value="1"/>
</dbReference>
<keyword evidence="2 5" id="KW-0560">Oxidoreductase</keyword>
<evidence type="ECO:0000256" key="2">
    <source>
        <dbReference type="ARBA" id="ARBA00023002"/>
    </source>
</evidence>
<reference evidence="7 8" key="1">
    <citation type="submission" date="2019-01" db="EMBL/GenBank/DDBJ databases">
        <authorList>
            <person name="Chen W.-M."/>
        </authorList>
    </citation>
    <scope>NUCLEOTIDE SEQUENCE [LARGE SCALE GENOMIC DNA]</scope>
    <source>
        <strain evidence="7 8">TER-1</strain>
    </source>
</reference>
<dbReference type="FunFam" id="3.40.309.10:FF:000012">
    <property type="entry name" value="Betaine aldehyde dehydrogenase"/>
    <property type="match status" value="1"/>
</dbReference>
<evidence type="ECO:0000256" key="1">
    <source>
        <dbReference type="ARBA" id="ARBA00009986"/>
    </source>
</evidence>
<proteinExistence type="inferred from homology"/>
<dbReference type="InterPro" id="IPR016161">
    <property type="entry name" value="Ald_DH/histidinol_DH"/>
</dbReference>
<dbReference type="InterPro" id="IPR016162">
    <property type="entry name" value="Ald_DH_N"/>
</dbReference>
<evidence type="ECO:0000313" key="8">
    <source>
        <dbReference type="Proteomes" id="UP000286997"/>
    </source>
</evidence>
<evidence type="ECO:0000256" key="5">
    <source>
        <dbReference type="RuleBase" id="RU003345"/>
    </source>
</evidence>
<dbReference type="Pfam" id="PF00171">
    <property type="entry name" value="Aldedh"/>
    <property type="match status" value="1"/>
</dbReference>
<comment type="caution">
    <text evidence="7">The sequence shown here is derived from an EMBL/GenBank/DDBJ whole genome shotgun (WGS) entry which is preliminary data.</text>
</comment>
<dbReference type="InterPro" id="IPR016163">
    <property type="entry name" value="Ald_DH_C"/>
</dbReference>
<keyword evidence="8" id="KW-1185">Reference proteome</keyword>
<evidence type="ECO:0000256" key="4">
    <source>
        <dbReference type="PROSITE-ProRule" id="PRU10007"/>
    </source>
</evidence>
<dbReference type="FunFam" id="3.40.605.10:FF:000007">
    <property type="entry name" value="NAD/NADP-dependent betaine aldehyde dehydrogenase"/>
    <property type="match status" value="1"/>
</dbReference>
<dbReference type="PANTHER" id="PTHR11699">
    <property type="entry name" value="ALDEHYDE DEHYDROGENASE-RELATED"/>
    <property type="match status" value="1"/>
</dbReference>
<evidence type="ECO:0000256" key="3">
    <source>
        <dbReference type="ARBA" id="ARBA00023097"/>
    </source>
</evidence>
<dbReference type="OrthoDB" id="9802947at2"/>
<dbReference type="RefSeq" id="WP_127733883.1">
    <property type="nucleotide sequence ID" value="NZ_SACP01000044.1"/>
</dbReference>
<dbReference type="Gene3D" id="3.40.605.10">
    <property type="entry name" value="Aldehyde Dehydrogenase, Chain A, domain 1"/>
    <property type="match status" value="1"/>
</dbReference>
<dbReference type="InterPro" id="IPR029510">
    <property type="entry name" value="Ald_DH_CS_GLU"/>
</dbReference>
<gene>
    <name evidence="7" type="ORF">EOE48_26490</name>
</gene>
<name>A0A3S2V1X7_9HYPH</name>
<feature type="active site" evidence="4">
    <location>
        <position position="265"/>
    </location>
</feature>
<comment type="similarity">
    <text evidence="1 5">Belongs to the aldehyde dehydrogenase family.</text>
</comment>
<dbReference type="InterPro" id="IPR015590">
    <property type="entry name" value="Aldehyde_DH_dom"/>
</dbReference>
<dbReference type="Proteomes" id="UP000286997">
    <property type="component" value="Unassembled WGS sequence"/>
</dbReference>
<protein>
    <submittedName>
        <fullName evidence="7">Aldehyde dehydrogenase family protein</fullName>
    </submittedName>
</protein>
<dbReference type="AlphaFoldDB" id="A0A3S2V1X7"/>
<dbReference type="GO" id="GO:0016620">
    <property type="term" value="F:oxidoreductase activity, acting on the aldehyde or oxo group of donors, NAD or NADP as acceptor"/>
    <property type="evidence" value="ECO:0007669"/>
    <property type="project" value="InterPro"/>
</dbReference>
<dbReference type="Gene3D" id="3.40.309.10">
    <property type="entry name" value="Aldehyde Dehydrogenase, Chain A, domain 2"/>
    <property type="match status" value="1"/>
</dbReference>
<dbReference type="SUPFAM" id="SSF53720">
    <property type="entry name" value="ALDH-like"/>
    <property type="match status" value="1"/>
</dbReference>
<accession>A0A3S2V1X7</accession>
<sequence>MTRNPADTLKALLAPFFPDMPTIGSLIGGRIVAGDGDEIRLTDPATGSALAAYPDAGPALVAAAAEAASAGQAAWAALTPAARGRVMQDVARAIRGEVEALARLESLTAGKPIRDCRGEATKVAEMVEYYAGWADKLHGEVIPVPTSHLNYTRREPVGVVLQITPWNAPVFTAGWQIAPALAAGNAVLLKPSELTPLTSLALAVIAERAGLPPGVVNVLAGYGHTTGQAAIAHPAVRKVVFVGSPATGSRIAEAAARRLVPCVLELGGKSANIVFADADLERACLGAQAAIFAGAGQSCVAGSRLLVQRPVYDRFVAMVAQGAERLRVGDPAAPETEVGPINNAAQYRHVLGMIRGGLAAGATLVTGSDGTPAEGGYYVRPTVLAGVSNAMEIARTEVFGPVVVAIPFDTEAEAVALANDTEFGLAGAVWTRDVGRAHRVAAAVRAGTFWINAYKTIHVSSPFGGSGRSGYGRSSGIEALREYTEVKSVWVETAAEPAASFGYAPGVGA</sequence>
<evidence type="ECO:0000259" key="6">
    <source>
        <dbReference type="Pfam" id="PF00171"/>
    </source>
</evidence>